<accession>A0A8X7VLN6</accession>
<keyword evidence="5 6" id="KW-0472">Membrane</keyword>
<evidence type="ECO:0000256" key="2">
    <source>
        <dbReference type="ARBA" id="ARBA00005982"/>
    </source>
</evidence>
<dbReference type="InterPro" id="IPR000109">
    <property type="entry name" value="POT_fam"/>
</dbReference>
<dbReference type="OrthoDB" id="8904098at2759"/>
<sequence>MLVAGDELGNTLPPGKQAVRASTGGWKSARLIIFVEMAEQFASYGISSNLITYLTGPHWESQHGTEAFLPLLWSFVADSFLGRFRTIIISSSLYILGLGLLSFSAMIPSHSKDSNQLQVTLFYISLYLIAIGQGGYSPCIKVFGADQFDGNDLKELKAKSSFFNWLMFGSCVSILTTRLISSYIQENLSWSLGFGIPGASMLLALLLFLLGTKTYRFTTERRGNKNPFARIIRVFIEAVKNRRQPDLYIANPNETLLLVAHQSSKQFRFLDRAAVSCDLSEIEEAKAVLN</sequence>
<gene>
    <name evidence="7" type="ORF">Bca52824_024712</name>
</gene>
<evidence type="ECO:0000256" key="4">
    <source>
        <dbReference type="ARBA" id="ARBA00022989"/>
    </source>
</evidence>
<keyword evidence="3 6" id="KW-0812">Transmembrane</keyword>
<keyword evidence="8" id="KW-1185">Reference proteome</keyword>
<comment type="subcellular location">
    <subcellularLocation>
        <location evidence="1">Membrane</location>
        <topology evidence="1">Multi-pass membrane protein</topology>
    </subcellularLocation>
</comment>
<dbReference type="Pfam" id="PF00854">
    <property type="entry name" value="PTR2"/>
    <property type="match status" value="1"/>
</dbReference>
<dbReference type="InterPro" id="IPR036259">
    <property type="entry name" value="MFS_trans_sf"/>
</dbReference>
<feature type="transmembrane region" description="Helical" evidence="6">
    <location>
        <begin position="120"/>
        <end position="144"/>
    </location>
</feature>
<feature type="transmembrane region" description="Helical" evidence="6">
    <location>
        <begin position="190"/>
        <end position="212"/>
    </location>
</feature>
<comment type="caution">
    <text evidence="7">The sequence shown here is derived from an EMBL/GenBank/DDBJ whole genome shotgun (WGS) entry which is preliminary data.</text>
</comment>
<reference evidence="7 8" key="1">
    <citation type="submission" date="2020-02" db="EMBL/GenBank/DDBJ databases">
        <authorList>
            <person name="Ma Q."/>
            <person name="Huang Y."/>
            <person name="Song X."/>
            <person name="Pei D."/>
        </authorList>
    </citation>
    <scope>NUCLEOTIDE SEQUENCE [LARGE SCALE GENOMIC DNA]</scope>
    <source>
        <strain evidence="7">Sxm20200214</strain>
        <tissue evidence="7">Leaf</tissue>
    </source>
</reference>
<dbReference type="GO" id="GO:0016020">
    <property type="term" value="C:membrane"/>
    <property type="evidence" value="ECO:0007669"/>
    <property type="project" value="UniProtKB-SubCell"/>
</dbReference>
<dbReference type="GO" id="GO:0022857">
    <property type="term" value="F:transmembrane transporter activity"/>
    <property type="evidence" value="ECO:0007669"/>
    <property type="project" value="InterPro"/>
</dbReference>
<feature type="transmembrane region" description="Helical" evidence="6">
    <location>
        <begin position="165"/>
        <end position="184"/>
    </location>
</feature>
<proteinExistence type="inferred from homology"/>
<dbReference type="PANTHER" id="PTHR11654">
    <property type="entry name" value="OLIGOPEPTIDE TRANSPORTER-RELATED"/>
    <property type="match status" value="1"/>
</dbReference>
<evidence type="ECO:0000256" key="3">
    <source>
        <dbReference type="ARBA" id="ARBA00022692"/>
    </source>
</evidence>
<evidence type="ECO:0000313" key="7">
    <source>
        <dbReference type="EMBL" id="KAG2313155.1"/>
    </source>
</evidence>
<evidence type="ECO:0000313" key="8">
    <source>
        <dbReference type="Proteomes" id="UP000886595"/>
    </source>
</evidence>
<evidence type="ECO:0000256" key="6">
    <source>
        <dbReference type="SAM" id="Phobius"/>
    </source>
</evidence>
<dbReference type="SUPFAM" id="SSF103473">
    <property type="entry name" value="MFS general substrate transporter"/>
    <property type="match status" value="1"/>
</dbReference>
<dbReference type="EMBL" id="JAAMPC010000005">
    <property type="protein sequence ID" value="KAG2313155.1"/>
    <property type="molecule type" value="Genomic_DNA"/>
</dbReference>
<evidence type="ECO:0000256" key="1">
    <source>
        <dbReference type="ARBA" id="ARBA00004141"/>
    </source>
</evidence>
<evidence type="ECO:0000256" key="5">
    <source>
        <dbReference type="ARBA" id="ARBA00023136"/>
    </source>
</evidence>
<dbReference type="Gene3D" id="1.20.1250.20">
    <property type="entry name" value="MFS general substrate transporter like domains"/>
    <property type="match status" value="1"/>
</dbReference>
<comment type="similarity">
    <text evidence="2">Belongs to the major facilitator superfamily. Proton-dependent oligopeptide transporter (POT/PTR) (TC 2.A.17) family.</text>
</comment>
<keyword evidence="4 6" id="KW-1133">Transmembrane helix</keyword>
<feature type="transmembrane region" description="Helical" evidence="6">
    <location>
        <begin position="87"/>
        <end position="108"/>
    </location>
</feature>
<name>A0A8X7VLN6_BRACI</name>
<organism evidence="7 8">
    <name type="scientific">Brassica carinata</name>
    <name type="common">Ethiopian mustard</name>
    <name type="synonym">Abyssinian cabbage</name>
    <dbReference type="NCBI Taxonomy" id="52824"/>
    <lineage>
        <taxon>Eukaryota</taxon>
        <taxon>Viridiplantae</taxon>
        <taxon>Streptophyta</taxon>
        <taxon>Embryophyta</taxon>
        <taxon>Tracheophyta</taxon>
        <taxon>Spermatophyta</taxon>
        <taxon>Magnoliopsida</taxon>
        <taxon>eudicotyledons</taxon>
        <taxon>Gunneridae</taxon>
        <taxon>Pentapetalae</taxon>
        <taxon>rosids</taxon>
        <taxon>malvids</taxon>
        <taxon>Brassicales</taxon>
        <taxon>Brassicaceae</taxon>
        <taxon>Brassiceae</taxon>
        <taxon>Brassica</taxon>
    </lineage>
</organism>
<protein>
    <submittedName>
        <fullName evidence="7">Uncharacterized protein</fullName>
    </submittedName>
</protein>
<dbReference type="Proteomes" id="UP000886595">
    <property type="component" value="Unassembled WGS sequence"/>
</dbReference>
<dbReference type="AlphaFoldDB" id="A0A8X7VLN6"/>